<name>A0A1M5LCR1_9BACT</name>
<dbReference type="Proteomes" id="UP000184212">
    <property type="component" value="Unassembled WGS sequence"/>
</dbReference>
<reference evidence="5 6" key="1">
    <citation type="submission" date="2016-11" db="EMBL/GenBank/DDBJ databases">
        <authorList>
            <person name="Jaros S."/>
            <person name="Januszkiewicz K."/>
            <person name="Wedrychowicz H."/>
        </authorList>
    </citation>
    <scope>NUCLEOTIDE SEQUENCE [LARGE SCALE GENOMIC DNA]</scope>
    <source>
        <strain evidence="5 6">DSM 24574</strain>
    </source>
</reference>
<keyword evidence="3" id="KW-0804">Transcription</keyword>
<sequence>MRELFRAGYWFRMRNGSSGFSIFTHMTIHVKNMVCNRCITVVEQELKSLGLHPEKIALGEVELKETSLSEDQQKQLDAALIKNGFERIDDRKARIIEHVKNTIIQKIHHTDRVSRKFNWSKVLADEAHYEYNYLSNLFSSMEGITLEQYIIRQKIERVKELLFYDELTLSEIADKLGYSSVAHLSAQFKKLTGLTPSELKKSRAIEHPRKPLDAVS</sequence>
<evidence type="ECO:0000313" key="5">
    <source>
        <dbReference type="EMBL" id="SHG62750.1"/>
    </source>
</evidence>
<gene>
    <name evidence="5" type="ORF">SAMN04488109_1139</name>
</gene>
<evidence type="ECO:0000256" key="1">
    <source>
        <dbReference type="ARBA" id="ARBA00023015"/>
    </source>
</evidence>
<evidence type="ECO:0000259" key="4">
    <source>
        <dbReference type="PROSITE" id="PS01124"/>
    </source>
</evidence>
<evidence type="ECO:0000256" key="2">
    <source>
        <dbReference type="ARBA" id="ARBA00023125"/>
    </source>
</evidence>
<dbReference type="InterPro" id="IPR018062">
    <property type="entry name" value="HTH_AraC-typ_CS"/>
</dbReference>
<dbReference type="PROSITE" id="PS01124">
    <property type="entry name" value="HTH_ARAC_FAMILY_2"/>
    <property type="match status" value="1"/>
</dbReference>
<organism evidence="5 6">
    <name type="scientific">Chryseolinea serpens</name>
    <dbReference type="NCBI Taxonomy" id="947013"/>
    <lineage>
        <taxon>Bacteria</taxon>
        <taxon>Pseudomonadati</taxon>
        <taxon>Bacteroidota</taxon>
        <taxon>Cytophagia</taxon>
        <taxon>Cytophagales</taxon>
        <taxon>Fulvivirgaceae</taxon>
        <taxon>Chryseolinea</taxon>
    </lineage>
</organism>
<keyword evidence="6" id="KW-1185">Reference proteome</keyword>
<dbReference type="Pfam" id="PF12833">
    <property type="entry name" value="HTH_18"/>
    <property type="match status" value="1"/>
</dbReference>
<dbReference type="EMBL" id="FQWQ01000001">
    <property type="protein sequence ID" value="SHG62750.1"/>
    <property type="molecule type" value="Genomic_DNA"/>
</dbReference>
<dbReference type="PANTHER" id="PTHR43280:SF28">
    <property type="entry name" value="HTH-TYPE TRANSCRIPTIONAL ACTIVATOR RHAS"/>
    <property type="match status" value="1"/>
</dbReference>
<dbReference type="Gene3D" id="1.10.10.60">
    <property type="entry name" value="Homeodomain-like"/>
    <property type="match status" value="1"/>
</dbReference>
<accession>A0A1M5LCR1</accession>
<dbReference type="InterPro" id="IPR009057">
    <property type="entry name" value="Homeodomain-like_sf"/>
</dbReference>
<evidence type="ECO:0000256" key="3">
    <source>
        <dbReference type="ARBA" id="ARBA00023163"/>
    </source>
</evidence>
<keyword evidence="2 5" id="KW-0238">DNA-binding</keyword>
<evidence type="ECO:0000313" key="6">
    <source>
        <dbReference type="Proteomes" id="UP000184212"/>
    </source>
</evidence>
<dbReference type="PROSITE" id="PS00041">
    <property type="entry name" value="HTH_ARAC_FAMILY_1"/>
    <property type="match status" value="1"/>
</dbReference>
<dbReference type="GO" id="GO:0043565">
    <property type="term" value="F:sequence-specific DNA binding"/>
    <property type="evidence" value="ECO:0007669"/>
    <property type="project" value="InterPro"/>
</dbReference>
<dbReference type="GO" id="GO:0003700">
    <property type="term" value="F:DNA-binding transcription factor activity"/>
    <property type="evidence" value="ECO:0007669"/>
    <property type="project" value="InterPro"/>
</dbReference>
<dbReference type="SMART" id="SM00342">
    <property type="entry name" value="HTH_ARAC"/>
    <property type="match status" value="1"/>
</dbReference>
<dbReference type="InterPro" id="IPR018060">
    <property type="entry name" value="HTH_AraC"/>
</dbReference>
<dbReference type="Gene3D" id="3.30.70.100">
    <property type="match status" value="1"/>
</dbReference>
<keyword evidence="1" id="KW-0805">Transcription regulation</keyword>
<proteinExistence type="predicted"/>
<dbReference type="AlphaFoldDB" id="A0A1M5LCR1"/>
<feature type="domain" description="HTH araC/xylS-type" evidence="4">
    <location>
        <begin position="123"/>
        <end position="202"/>
    </location>
</feature>
<dbReference type="PANTHER" id="PTHR43280">
    <property type="entry name" value="ARAC-FAMILY TRANSCRIPTIONAL REGULATOR"/>
    <property type="match status" value="1"/>
</dbReference>
<protein>
    <submittedName>
        <fullName evidence="5">AraC-type DNA-binding protein</fullName>
    </submittedName>
</protein>
<dbReference type="SUPFAM" id="SSF46689">
    <property type="entry name" value="Homeodomain-like"/>
    <property type="match status" value="1"/>
</dbReference>
<dbReference type="STRING" id="947013.SAMN04488109_1139"/>